<evidence type="ECO:0000256" key="5">
    <source>
        <dbReference type="ARBA" id="ARBA00022801"/>
    </source>
</evidence>
<keyword evidence="5" id="KW-0378">Hydrolase</keyword>
<name>A0AAD4MDS9_9AGAM</name>
<keyword evidence="4 11" id="KW-0812">Transmembrane</keyword>
<keyword evidence="8 11" id="KW-0472">Membrane</keyword>
<feature type="transmembrane region" description="Helical" evidence="11">
    <location>
        <begin position="277"/>
        <end position="296"/>
    </location>
</feature>
<dbReference type="GO" id="GO:0005789">
    <property type="term" value="C:endoplasmic reticulum membrane"/>
    <property type="evidence" value="ECO:0007669"/>
    <property type="project" value="UniProtKB-SubCell"/>
</dbReference>
<evidence type="ECO:0000256" key="2">
    <source>
        <dbReference type="ARBA" id="ARBA00006897"/>
    </source>
</evidence>
<evidence type="ECO:0000256" key="10">
    <source>
        <dbReference type="ARBA" id="ARBA00049729"/>
    </source>
</evidence>
<protein>
    <recommendedName>
        <fullName evidence="10">intramembrane prenyl-peptidase Rce1</fullName>
        <ecNumber evidence="10">3.4.26.1</ecNumber>
    </recommendedName>
</protein>
<dbReference type="PANTHER" id="PTHR13046:SF0">
    <property type="entry name" value="CAAX PRENYL PROTEASE 2"/>
    <property type="match status" value="1"/>
</dbReference>
<feature type="transmembrane region" description="Helical" evidence="11">
    <location>
        <begin position="64"/>
        <end position="84"/>
    </location>
</feature>
<accession>A0AAD4MDS9</accession>
<feature type="domain" description="CAAX prenyl protease 2/Lysostaphin resistance protein A-like" evidence="12">
    <location>
        <begin position="147"/>
        <end position="257"/>
    </location>
</feature>
<evidence type="ECO:0000313" key="13">
    <source>
        <dbReference type="EMBL" id="KAI0307189.1"/>
    </source>
</evidence>
<evidence type="ECO:0000256" key="11">
    <source>
        <dbReference type="SAM" id="Phobius"/>
    </source>
</evidence>
<evidence type="ECO:0000256" key="8">
    <source>
        <dbReference type="ARBA" id="ARBA00023136"/>
    </source>
</evidence>
<dbReference type="AlphaFoldDB" id="A0AAD4MDS9"/>
<evidence type="ECO:0000256" key="9">
    <source>
        <dbReference type="ARBA" id="ARBA00047280"/>
    </source>
</evidence>
<evidence type="ECO:0000256" key="6">
    <source>
        <dbReference type="ARBA" id="ARBA00022824"/>
    </source>
</evidence>
<comment type="catalytic activity">
    <reaction evidence="9">
        <text>Hydrolyzes the peptide bond -P2-(S-farnesyl or geranylgeranyl)C-P1'-P2'-P3'-COOH where P1' and P2' are amino acids with aliphatic sidechains and P3' is any C-terminal residue.</text>
        <dbReference type="EC" id="3.4.26.1"/>
    </reaction>
</comment>
<comment type="caution">
    <text evidence="13">The sequence shown here is derived from an EMBL/GenBank/DDBJ whole genome shotgun (WGS) entry which is preliminary data.</text>
</comment>
<dbReference type="GO" id="GO:0071586">
    <property type="term" value="P:CAAX-box protein processing"/>
    <property type="evidence" value="ECO:0007669"/>
    <property type="project" value="InterPro"/>
</dbReference>
<evidence type="ECO:0000256" key="1">
    <source>
        <dbReference type="ARBA" id="ARBA00004477"/>
    </source>
</evidence>
<dbReference type="Proteomes" id="UP001203297">
    <property type="component" value="Unassembled WGS sequence"/>
</dbReference>
<feature type="transmembrane region" description="Helical" evidence="11">
    <location>
        <begin position="12"/>
        <end position="32"/>
    </location>
</feature>
<organism evidence="13 14">
    <name type="scientific">Multifurca ochricompacta</name>
    <dbReference type="NCBI Taxonomy" id="376703"/>
    <lineage>
        <taxon>Eukaryota</taxon>
        <taxon>Fungi</taxon>
        <taxon>Dikarya</taxon>
        <taxon>Basidiomycota</taxon>
        <taxon>Agaricomycotina</taxon>
        <taxon>Agaricomycetes</taxon>
        <taxon>Russulales</taxon>
        <taxon>Russulaceae</taxon>
        <taxon>Multifurca</taxon>
    </lineage>
</organism>
<evidence type="ECO:0000256" key="7">
    <source>
        <dbReference type="ARBA" id="ARBA00022989"/>
    </source>
</evidence>
<sequence length="308" mass="35482">MSFVPTPASLSLRGAHLINAVITLGYVLPLYFTKYTRLSFRKTPGPRSKDVSERWRDDPAVIKARLLSVFVSTTASLYLIHYIITTCQEKSPVCNGPPPGFSFRKCDLPAYLVTPTLFLGPLYGRYLGHGSFMLRWTFDERKKDTFNWVSVRNYVVGPISEELVWRSCLICVYRLAGASNVFTIFFTPVSFGSAHLHHVWETYNVHGRTTQALRHAILLTLFQFAYTTLFGFHSAFLFLRTSSLLPSVSAHIFCNIMGFPQLQAELRWYPYHRKRRLSLRWVITLLYAYGMKAWTLRQDSAFWVLPVI</sequence>
<keyword evidence="14" id="KW-1185">Reference proteome</keyword>
<dbReference type="EC" id="3.4.26.1" evidence="10"/>
<dbReference type="PANTHER" id="PTHR13046">
    <property type="entry name" value="PROTEASE U48 CAAX PRENYL PROTEASE RCE1"/>
    <property type="match status" value="1"/>
</dbReference>
<evidence type="ECO:0000256" key="3">
    <source>
        <dbReference type="ARBA" id="ARBA00022670"/>
    </source>
</evidence>
<reference evidence="13" key="1">
    <citation type="journal article" date="2022" name="New Phytol.">
        <title>Evolutionary transition to the ectomycorrhizal habit in the genomes of a hyperdiverse lineage of mushroom-forming fungi.</title>
        <authorList>
            <person name="Looney B."/>
            <person name="Miyauchi S."/>
            <person name="Morin E."/>
            <person name="Drula E."/>
            <person name="Courty P.E."/>
            <person name="Kohler A."/>
            <person name="Kuo A."/>
            <person name="LaButti K."/>
            <person name="Pangilinan J."/>
            <person name="Lipzen A."/>
            <person name="Riley R."/>
            <person name="Andreopoulos W."/>
            <person name="He G."/>
            <person name="Johnson J."/>
            <person name="Nolan M."/>
            <person name="Tritt A."/>
            <person name="Barry K.W."/>
            <person name="Grigoriev I.V."/>
            <person name="Nagy L.G."/>
            <person name="Hibbett D."/>
            <person name="Henrissat B."/>
            <person name="Matheny P.B."/>
            <person name="Labbe J."/>
            <person name="Martin F.M."/>
        </authorList>
    </citation>
    <scope>NUCLEOTIDE SEQUENCE</scope>
    <source>
        <strain evidence="13">BPL690</strain>
    </source>
</reference>
<keyword evidence="7 11" id="KW-1133">Transmembrane helix</keyword>
<comment type="subcellular location">
    <subcellularLocation>
        <location evidence="1">Endoplasmic reticulum membrane</location>
        <topology evidence="1">Multi-pass membrane protein</topology>
    </subcellularLocation>
</comment>
<proteinExistence type="inferred from homology"/>
<keyword evidence="3" id="KW-0645">Protease</keyword>
<gene>
    <name evidence="13" type="ORF">B0F90DRAFT_1807853</name>
</gene>
<dbReference type="Pfam" id="PF02517">
    <property type="entry name" value="Rce1-like"/>
    <property type="match status" value="1"/>
</dbReference>
<evidence type="ECO:0000313" key="14">
    <source>
        <dbReference type="Proteomes" id="UP001203297"/>
    </source>
</evidence>
<evidence type="ECO:0000256" key="4">
    <source>
        <dbReference type="ARBA" id="ARBA00022692"/>
    </source>
</evidence>
<keyword evidence="6" id="KW-0256">Endoplasmic reticulum</keyword>
<comment type="similarity">
    <text evidence="2">Belongs to the peptidase U48 family.</text>
</comment>
<evidence type="ECO:0000259" key="12">
    <source>
        <dbReference type="Pfam" id="PF02517"/>
    </source>
</evidence>
<dbReference type="GO" id="GO:0004222">
    <property type="term" value="F:metalloendopeptidase activity"/>
    <property type="evidence" value="ECO:0007669"/>
    <property type="project" value="InterPro"/>
</dbReference>
<feature type="transmembrane region" description="Helical" evidence="11">
    <location>
        <begin position="216"/>
        <end position="239"/>
    </location>
</feature>
<dbReference type="InterPro" id="IPR039731">
    <property type="entry name" value="Rce1"/>
</dbReference>
<dbReference type="EMBL" id="WTXG01000002">
    <property type="protein sequence ID" value="KAI0307189.1"/>
    <property type="molecule type" value="Genomic_DNA"/>
</dbReference>
<dbReference type="InterPro" id="IPR003675">
    <property type="entry name" value="Rce1/LyrA-like_dom"/>
</dbReference>